<feature type="transmembrane region" description="Helical" evidence="6">
    <location>
        <begin position="469"/>
        <end position="489"/>
    </location>
</feature>
<feature type="compositionally biased region" description="Acidic residues" evidence="5">
    <location>
        <begin position="14"/>
        <end position="23"/>
    </location>
</feature>
<feature type="transmembrane region" description="Helical" evidence="6">
    <location>
        <begin position="309"/>
        <end position="334"/>
    </location>
</feature>
<accession>A0A7S3P570</accession>
<sequence>MMEREMRPEGAEAVNEDGEDESPPDTRHVESPEADQRDETNADAATVSLLQFFRAFFNAKGVKSLVFATVLLALGSGCVVGVIPAQIADRYARLHHGYAGPPCASLQIKPVECQAGTDDAQSASVWSNIVLSLNALFFNPVVGSRSDQTGRRPMILASLFVLLLPQVSFLALIAFPKFHPIWYYLSNSVVGAFNFISLGFAAFSDIMPESLRAQSYGLFFAAFMGGYALSPSLPLILNHTQSAIVSLALTALAFFSALVFLPETLSDVLRENAQNNRRREYSDGGNSLRTWHTLWRPFRELSIIAKDKVLILLSIGSFFHSMVFASDSTLITLYIEEHLDVGDKDIASMFLMLGLVGLVLQGGAIQPLVQWMGEKRLLVATFACGTFHNMLYGMARRKSTIYLALMVAQFTNLNSSVLASVASKDANKEEQGRIQGAFAALSSIAFSLGPLTMEFVYRNTEKKAHFGPGFMFYFASMLYAVGTCFIIFVPGDAKRNQEDCTRATPNDPESLDRNLLEEPLLQDDGDTLRRLEE</sequence>
<proteinExistence type="predicted"/>
<feature type="transmembrane region" description="Helical" evidence="6">
    <location>
        <begin position="377"/>
        <end position="395"/>
    </location>
</feature>
<keyword evidence="3 6" id="KW-1133">Transmembrane helix</keyword>
<evidence type="ECO:0000256" key="4">
    <source>
        <dbReference type="ARBA" id="ARBA00023136"/>
    </source>
</evidence>
<feature type="transmembrane region" description="Helical" evidence="6">
    <location>
        <begin position="154"/>
        <end position="175"/>
    </location>
</feature>
<gene>
    <name evidence="8" type="ORF">ACOF00016_LOCUS2326</name>
</gene>
<dbReference type="GO" id="GO:0016020">
    <property type="term" value="C:membrane"/>
    <property type="evidence" value="ECO:0007669"/>
    <property type="project" value="UniProtKB-SubCell"/>
</dbReference>
<evidence type="ECO:0000256" key="5">
    <source>
        <dbReference type="SAM" id="MobiDB-lite"/>
    </source>
</evidence>
<comment type="subcellular location">
    <subcellularLocation>
        <location evidence="1">Membrane</location>
        <topology evidence="1">Multi-pass membrane protein</topology>
    </subcellularLocation>
</comment>
<reference evidence="8" key="1">
    <citation type="submission" date="2021-01" db="EMBL/GenBank/DDBJ databases">
        <authorList>
            <person name="Corre E."/>
            <person name="Pelletier E."/>
            <person name="Niang G."/>
            <person name="Scheremetjew M."/>
            <person name="Finn R."/>
            <person name="Kale V."/>
            <person name="Holt S."/>
            <person name="Cochrane G."/>
            <person name="Meng A."/>
            <person name="Brown T."/>
            <person name="Cohen L."/>
        </authorList>
    </citation>
    <scope>NUCLEOTIDE SEQUENCE</scope>
    <source>
        <strain evidence="8">CCMP127</strain>
    </source>
</reference>
<feature type="compositionally biased region" description="Basic and acidic residues" evidence="5">
    <location>
        <begin position="1"/>
        <end position="10"/>
    </location>
</feature>
<dbReference type="PROSITE" id="PS50850">
    <property type="entry name" value="MFS"/>
    <property type="match status" value="1"/>
</dbReference>
<dbReference type="Pfam" id="PF07690">
    <property type="entry name" value="MFS_1"/>
    <property type="match status" value="1"/>
</dbReference>
<dbReference type="AlphaFoldDB" id="A0A7S3P570"/>
<name>A0A7S3P570_9STRA</name>
<dbReference type="GO" id="GO:0022857">
    <property type="term" value="F:transmembrane transporter activity"/>
    <property type="evidence" value="ECO:0007669"/>
    <property type="project" value="InterPro"/>
</dbReference>
<feature type="transmembrane region" description="Helical" evidence="6">
    <location>
        <begin position="125"/>
        <end position="142"/>
    </location>
</feature>
<dbReference type="InterPro" id="IPR036259">
    <property type="entry name" value="MFS_trans_sf"/>
</dbReference>
<evidence type="ECO:0000256" key="1">
    <source>
        <dbReference type="ARBA" id="ARBA00004141"/>
    </source>
</evidence>
<feature type="transmembrane region" description="Helical" evidence="6">
    <location>
        <begin position="346"/>
        <end position="365"/>
    </location>
</feature>
<dbReference type="SUPFAM" id="SSF103473">
    <property type="entry name" value="MFS general substrate transporter"/>
    <property type="match status" value="1"/>
</dbReference>
<dbReference type="PANTHER" id="PTHR23507:SF1">
    <property type="entry name" value="FI18259P1-RELATED"/>
    <property type="match status" value="1"/>
</dbReference>
<dbReference type="InterPro" id="IPR020846">
    <property type="entry name" value="MFS_dom"/>
</dbReference>
<feature type="transmembrane region" description="Helical" evidence="6">
    <location>
        <begin position="64"/>
        <end position="87"/>
    </location>
</feature>
<feature type="transmembrane region" description="Helical" evidence="6">
    <location>
        <begin position="243"/>
        <end position="261"/>
    </location>
</feature>
<dbReference type="EMBL" id="HBIM01002662">
    <property type="protein sequence ID" value="CAE0404160.1"/>
    <property type="molecule type" value="Transcribed_RNA"/>
</dbReference>
<feature type="transmembrane region" description="Helical" evidence="6">
    <location>
        <begin position="215"/>
        <end position="237"/>
    </location>
</feature>
<evidence type="ECO:0000259" key="7">
    <source>
        <dbReference type="PROSITE" id="PS50850"/>
    </source>
</evidence>
<keyword evidence="2 6" id="KW-0812">Transmembrane</keyword>
<feature type="transmembrane region" description="Helical" evidence="6">
    <location>
        <begin position="181"/>
        <end position="203"/>
    </location>
</feature>
<evidence type="ECO:0000256" key="6">
    <source>
        <dbReference type="SAM" id="Phobius"/>
    </source>
</evidence>
<dbReference type="InterPro" id="IPR011701">
    <property type="entry name" value="MFS"/>
</dbReference>
<dbReference type="Gene3D" id="1.20.1250.20">
    <property type="entry name" value="MFS general substrate transporter like domains"/>
    <property type="match status" value="1"/>
</dbReference>
<feature type="region of interest" description="Disordered" evidence="5">
    <location>
        <begin position="1"/>
        <end position="41"/>
    </location>
</feature>
<keyword evidence="4 6" id="KW-0472">Membrane</keyword>
<evidence type="ECO:0000256" key="3">
    <source>
        <dbReference type="ARBA" id="ARBA00022989"/>
    </source>
</evidence>
<feature type="compositionally biased region" description="Basic and acidic residues" evidence="5">
    <location>
        <begin position="24"/>
        <end position="40"/>
    </location>
</feature>
<feature type="transmembrane region" description="Helical" evidence="6">
    <location>
        <begin position="434"/>
        <end position="457"/>
    </location>
</feature>
<organism evidence="8">
    <name type="scientific">Amphora coffeiformis</name>
    <dbReference type="NCBI Taxonomy" id="265554"/>
    <lineage>
        <taxon>Eukaryota</taxon>
        <taxon>Sar</taxon>
        <taxon>Stramenopiles</taxon>
        <taxon>Ochrophyta</taxon>
        <taxon>Bacillariophyta</taxon>
        <taxon>Bacillariophyceae</taxon>
        <taxon>Bacillariophycidae</taxon>
        <taxon>Thalassiophysales</taxon>
        <taxon>Catenulaceae</taxon>
        <taxon>Amphora</taxon>
    </lineage>
</organism>
<dbReference type="PANTHER" id="PTHR23507">
    <property type="entry name" value="ZGC:174356"/>
    <property type="match status" value="1"/>
</dbReference>
<feature type="transmembrane region" description="Helical" evidence="6">
    <location>
        <begin position="401"/>
        <end position="422"/>
    </location>
</feature>
<evidence type="ECO:0000256" key="2">
    <source>
        <dbReference type="ARBA" id="ARBA00022692"/>
    </source>
</evidence>
<evidence type="ECO:0000313" key="8">
    <source>
        <dbReference type="EMBL" id="CAE0404160.1"/>
    </source>
</evidence>
<protein>
    <recommendedName>
        <fullName evidence="7">Major facilitator superfamily (MFS) profile domain-containing protein</fullName>
    </recommendedName>
</protein>
<feature type="domain" description="Major facilitator superfamily (MFS) profile" evidence="7">
    <location>
        <begin position="65"/>
        <end position="494"/>
    </location>
</feature>